<evidence type="ECO:0000313" key="7">
    <source>
        <dbReference type="Proteomes" id="UP000541444"/>
    </source>
</evidence>
<feature type="compositionally biased region" description="Polar residues" evidence="4">
    <location>
        <begin position="270"/>
        <end position="288"/>
    </location>
</feature>
<name>A0A7J7MHY3_9MAGN</name>
<dbReference type="Pfam" id="PF13178">
    <property type="entry name" value="DUF4005"/>
    <property type="match status" value="1"/>
</dbReference>
<dbReference type="InterPro" id="IPR025064">
    <property type="entry name" value="DUF4005"/>
</dbReference>
<sequence length="439" mass="49040">MGKTGRWFRGLLGGKKNSKRWNFIRSFRDTPILSPQTYIDPTNKHAIAVAAATAAVAEAAVTAAHAAAVVVKLTGGSGRCITARLDWAAVRIQAAFRGYLAKKALWALKGLVKLQALVRGHIVRKKTADTMRAMQVLVRVQARARARASSGSIMETRRHINKHPGPPTPEKYERTRRSNSTSHNRFSNLKRSAVKQNSCDNFDFGKAHLGWHHLECRMEEYRETPIRSTPTDDEKREKILEIDPGKPLFNSTGRRGLHSSYNALSLDRNGQSLTTIDSPSRDSTTAQRSTSSVSSGEVQSAVKPRRFHHDIDDEMFSAIEDSPQFYSATSRPGSAKGGPFTPTKSEYSQSFYSGYSDHPNYMTNTESSRSKVRSQSAPRQRLEFEKSSSTKRYYSAQRLSTLRANFTNKAYPGSGRLDRLGMPDQNEMAGFDGLNRNRY</sequence>
<dbReference type="Pfam" id="PF00612">
    <property type="entry name" value="IQ"/>
    <property type="match status" value="2"/>
</dbReference>
<dbReference type="PROSITE" id="PS50096">
    <property type="entry name" value="IQ"/>
    <property type="match status" value="2"/>
</dbReference>
<feature type="region of interest" description="Disordered" evidence="4">
    <location>
        <begin position="270"/>
        <end position="307"/>
    </location>
</feature>
<dbReference type="GO" id="GO:0005516">
    <property type="term" value="F:calmodulin binding"/>
    <property type="evidence" value="ECO:0007669"/>
    <property type="project" value="UniProtKB-KW"/>
</dbReference>
<proteinExistence type="inferred from homology"/>
<comment type="similarity">
    <text evidence="2">Belongs to the IQD family.</text>
</comment>
<feature type="region of interest" description="Disordered" evidence="4">
    <location>
        <begin position="157"/>
        <end position="192"/>
    </location>
</feature>
<feature type="compositionally biased region" description="Low complexity" evidence="4">
    <location>
        <begin position="289"/>
        <end position="302"/>
    </location>
</feature>
<feature type="compositionally biased region" description="Low complexity" evidence="4">
    <location>
        <begin position="178"/>
        <end position="187"/>
    </location>
</feature>
<organism evidence="6 7">
    <name type="scientific">Kingdonia uniflora</name>
    <dbReference type="NCBI Taxonomy" id="39325"/>
    <lineage>
        <taxon>Eukaryota</taxon>
        <taxon>Viridiplantae</taxon>
        <taxon>Streptophyta</taxon>
        <taxon>Embryophyta</taxon>
        <taxon>Tracheophyta</taxon>
        <taxon>Spermatophyta</taxon>
        <taxon>Magnoliopsida</taxon>
        <taxon>Ranunculales</taxon>
        <taxon>Circaeasteraceae</taxon>
        <taxon>Kingdonia</taxon>
    </lineage>
</organism>
<feature type="domain" description="DUF4005" evidence="5">
    <location>
        <begin position="331"/>
        <end position="415"/>
    </location>
</feature>
<feature type="region of interest" description="Disordered" evidence="4">
    <location>
        <begin position="225"/>
        <end position="255"/>
    </location>
</feature>
<gene>
    <name evidence="6" type="ORF">GIB67_028343</name>
</gene>
<evidence type="ECO:0000256" key="1">
    <source>
        <dbReference type="ARBA" id="ARBA00022860"/>
    </source>
</evidence>
<keyword evidence="7" id="KW-1185">Reference proteome</keyword>
<dbReference type="EMBL" id="JACGCM010001497">
    <property type="protein sequence ID" value="KAF6154451.1"/>
    <property type="molecule type" value="Genomic_DNA"/>
</dbReference>
<evidence type="ECO:0000256" key="3">
    <source>
        <dbReference type="ARBA" id="ARBA00024378"/>
    </source>
</evidence>
<dbReference type="InterPro" id="IPR000048">
    <property type="entry name" value="IQ_motif_EF-hand-BS"/>
</dbReference>
<feature type="compositionally biased region" description="Basic and acidic residues" evidence="4">
    <location>
        <begin position="225"/>
        <end position="244"/>
    </location>
</feature>
<dbReference type="AlphaFoldDB" id="A0A7J7MHY3"/>
<evidence type="ECO:0000313" key="6">
    <source>
        <dbReference type="EMBL" id="KAF6154451.1"/>
    </source>
</evidence>
<dbReference type="CDD" id="cd23767">
    <property type="entry name" value="IQCD"/>
    <property type="match status" value="1"/>
</dbReference>
<comment type="caution">
    <text evidence="6">The sequence shown here is derived from an EMBL/GenBank/DDBJ whole genome shotgun (WGS) entry which is preliminary data.</text>
</comment>
<dbReference type="PANTHER" id="PTHR32295:SF11">
    <property type="entry name" value="PROTEIN IQ-DOMAIN 22"/>
    <property type="match status" value="1"/>
</dbReference>
<feature type="region of interest" description="Disordered" evidence="4">
    <location>
        <begin position="411"/>
        <end position="439"/>
    </location>
</feature>
<evidence type="ECO:0000259" key="5">
    <source>
        <dbReference type="Pfam" id="PF13178"/>
    </source>
</evidence>
<dbReference type="Gene3D" id="1.20.5.190">
    <property type="match status" value="1"/>
</dbReference>
<comment type="subunit">
    <text evidence="3">Binds to multiple calmodulin (CaM) in the presence of Ca(2+) and CaM-like proteins.</text>
</comment>
<keyword evidence="1" id="KW-0112">Calmodulin-binding</keyword>
<accession>A0A7J7MHY3</accession>
<reference evidence="6 7" key="1">
    <citation type="journal article" date="2020" name="IScience">
        <title>Genome Sequencing of the Endangered Kingdonia uniflora (Circaeasteraceae, Ranunculales) Reveals Potential Mechanisms of Evolutionary Specialization.</title>
        <authorList>
            <person name="Sun Y."/>
            <person name="Deng T."/>
            <person name="Zhang A."/>
            <person name="Moore M.J."/>
            <person name="Landis J.B."/>
            <person name="Lin N."/>
            <person name="Zhang H."/>
            <person name="Zhang X."/>
            <person name="Huang J."/>
            <person name="Zhang X."/>
            <person name="Sun H."/>
            <person name="Wang H."/>
        </authorList>
    </citation>
    <scope>NUCLEOTIDE SEQUENCE [LARGE SCALE GENOMIC DNA]</scope>
    <source>
        <strain evidence="6">TB1705</strain>
        <tissue evidence="6">Leaf</tissue>
    </source>
</reference>
<dbReference type="OrthoDB" id="1686972at2759"/>
<feature type="compositionally biased region" description="Polar residues" evidence="4">
    <location>
        <begin position="361"/>
        <end position="378"/>
    </location>
</feature>
<feature type="region of interest" description="Disordered" evidence="4">
    <location>
        <begin position="358"/>
        <end position="390"/>
    </location>
</feature>
<protein>
    <recommendedName>
        <fullName evidence="5">DUF4005 domain-containing protein</fullName>
    </recommendedName>
</protein>
<dbReference type="Proteomes" id="UP000541444">
    <property type="component" value="Unassembled WGS sequence"/>
</dbReference>
<dbReference type="PANTHER" id="PTHR32295">
    <property type="entry name" value="IQ-DOMAIN 5-RELATED"/>
    <property type="match status" value="1"/>
</dbReference>
<evidence type="ECO:0000256" key="2">
    <source>
        <dbReference type="ARBA" id="ARBA00024341"/>
    </source>
</evidence>
<evidence type="ECO:0000256" key="4">
    <source>
        <dbReference type="SAM" id="MobiDB-lite"/>
    </source>
</evidence>